<reference evidence="9 10" key="1">
    <citation type="submission" date="2020-06" db="EMBL/GenBank/DDBJ databases">
        <authorList>
            <consortium name="Wellcome Sanger Institute Data Sharing"/>
        </authorList>
    </citation>
    <scope>NUCLEOTIDE SEQUENCE [LARGE SCALE GENOMIC DNA]</scope>
</reference>
<evidence type="ECO:0000313" key="9">
    <source>
        <dbReference type="Ensembl" id="ENSDCDP00010000109.1"/>
    </source>
</evidence>
<gene>
    <name evidence="9" type="primary">LOC114793468</name>
</gene>
<dbReference type="Pfam" id="PF02263">
    <property type="entry name" value="GBP"/>
    <property type="match status" value="1"/>
</dbReference>
<protein>
    <recommendedName>
        <fullName evidence="8">GB1/RHD3-type G domain-containing protein</fullName>
    </recommendedName>
</protein>
<proteinExistence type="inferred from homology"/>
<dbReference type="AlphaFoldDB" id="A0AAY3ZUR9"/>
<feature type="domain" description="GB1/RHD3-type G" evidence="8">
    <location>
        <begin position="37"/>
        <end position="276"/>
    </location>
</feature>
<evidence type="ECO:0000256" key="2">
    <source>
        <dbReference type="ARBA" id="ARBA00022741"/>
    </source>
</evidence>
<dbReference type="InterPro" id="IPR003191">
    <property type="entry name" value="Guanylate-bd/ATL_C"/>
</dbReference>
<dbReference type="PROSITE" id="PS51715">
    <property type="entry name" value="G_GB1_RHD3"/>
    <property type="match status" value="1"/>
</dbReference>
<feature type="compositionally biased region" description="Basic and acidic residues" evidence="7">
    <location>
        <begin position="513"/>
        <end position="526"/>
    </location>
</feature>
<evidence type="ECO:0000256" key="1">
    <source>
        <dbReference type="ARBA" id="ARBA00022588"/>
    </source>
</evidence>
<feature type="compositionally biased region" description="Low complexity" evidence="7">
    <location>
        <begin position="578"/>
        <end position="587"/>
    </location>
</feature>
<dbReference type="Gene3D" id="3.40.50.300">
    <property type="entry name" value="P-loop containing nucleotide triphosphate hydrolases"/>
    <property type="match status" value="1"/>
</dbReference>
<dbReference type="FunFam" id="3.40.50.300:FF:002830">
    <property type="entry name" value="Guanylate-binding protein 2"/>
    <property type="match status" value="1"/>
</dbReference>
<dbReference type="Gene3D" id="1.20.1000.10">
    <property type="entry name" value="Guanylate-binding protein, C-terminal domain"/>
    <property type="match status" value="1"/>
</dbReference>
<dbReference type="GO" id="GO:0045087">
    <property type="term" value="P:innate immune response"/>
    <property type="evidence" value="ECO:0007669"/>
    <property type="project" value="UniProtKB-KW"/>
</dbReference>
<dbReference type="SUPFAM" id="SSF52540">
    <property type="entry name" value="P-loop containing nucleoside triphosphate hydrolases"/>
    <property type="match status" value="1"/>
</dbReference>
<evidence type="ECO:0000256" key="6">
    <source>
        <dbReference type="PROSITE-ProRule" id="PRU01052"/>
    </source>
</evidence>
<keyword evidence="2" id="KW-0547">Nucleotide-binding</keyword>
<feature type="region of interest" description="Disordered" evidence="7">
    <location>
        <begin position="513"/>
        <end position="546"/>
    </location>
</feature>
<keyword evidence="4" id="KW-0391">Immunity</keyword>
<dbReference type="InterPro" id="IPR036543">
    <property type="entry name" value="Guanylate-bd_C_sf"/>
</dbReference>
<dbReference type="PANTHER" id="PTHR10751">
    <property type="entry name" value="GUANYLATE BINDING PROTEIN"/>
    <property type="match status" value="1"/>
</dbReference>
<reference evidence="9" key="2">
    <citation type="submission" date="2025-08" db="UniProtKB">
        <authorList>
            <consortium name="Ensembl"/>
        </authorList>
    </citation>
    <scope>IDENTIFICATION</scope>
</reference>
<organism evidence="9 10">
    <name type="scientific">Denticeps clupeoides</name>
    <name type="common">denticle herring</name>
    <dbReference type="NCBI Taxonomy" id="299321"/>
    <lineage>
        <taxon>Eukaryota</taxon>
        <taxon>Metazoa</taxon>
        <taxon>Chordata</taxon>
        <taxon>Craniata</taxon>
        <taxon>Vertebrata</taxon>
        <taxon>Euteleostomi</taxon>
        <taxon>Actinopterygii</taxon>
        <taxon>Neopterygii</taxon>
        <taxon>Teleostei</taxon>
        <taxon>Clupei</taxon>
        <taxon>Clupeiformes</taxon>
        <taxon>Denticipitoidei</taxon>
        <taxon>Denticipitidae</taxon>
        <taxon>Denticeps</taxon>
    </lineage>
</organism>
<sequence>LSGHPVSMEKPVCLIDTERSGRMFVTKEALEILEMIGEPVVVVAVVGLYRTGKSYLMNRLASRQNGFALGSTIESETKGIWMWCVPHPTKPGHTLVLLDTEGLGDVEKGDEKHDTWIFCLAVLLSSTLVYNSMGTIDNNALEKLHYVTELTEHIKVKSEPGDDDQASKFMSVFPTFVWTVRDFTLQLVRKGQPISSDEYLDHALELKPGSSPKTEKFNMPRRCLRDYFAVRKCFVFERPASGEKLAQMEQLTDSDLEPKFVRQATEFCSYVLGHTQAKAMDGGMQLTGRMLGSLAETYVEAIRSGQVPCLDSAVESLAMIQNARAVTDAVEFYIEEMMSHVQLPTDTRDVLSGIHAMVEKDALAVFLKAAFNDRNQTHQTDLMHKLYAEYEQICKQNEETSRQVSLDTISRVFGPVEQAVKAGSYTRRGGYNAFQAALQSATQQYKNSRGCGVMSEKVLSDYLTEKETVGKNILGADQSLTRAEHDRAVEQMRAQAAEQQKRYVEDQNRYQRTQMEEQQRSYEENQRQLMQKMEQERVRAQQDSERVLNSRLREQKDMMEQGFQQRAHDMQRQIDSLSCRLSQSRSSGQHETTVWIPGPE</sequence>
<evidence type="ECO:0000256" key="7">
    <source>
        <dbReference type="SAM" id="MobiDB-lite"/>
    </source>
</evidence>
<dbReference type="SUPFAM" id="SSF48340">
    <property type="entry name" value="Interferon-induced guanylate-binding protein 1 (GBP1), C-terminal domain"/>
    <property type="match status" value="1"/>
</dbReference>
<dbReference type="CDD" id="cd01851">
    <property type="entry name" value="GBP"/>
    <property type="match status" value="1"/>
</dbReference>
<evidence type="ECO:0000256" key="3">
    <source>
        <dbReference type="ARBA" id="ARBA00022801"/>
    </source>
</evidence>
<dbReference type="InterPro" id="IPR015894">
    <property type="entry name" value="Guanylate-bd_N"/>
</dbReference>
<evidence type="ECO:0000256" key="5">
    <source>
        <dbReference type="ARBA" id="ARBA00023134"/>
    </source>
</evidence>
<comment type="similarity">
    <text evidence="6">Belongs to the TRAFAC class dynamin-like GTPase superfamily. GB1/RHD3 GTPase family.</text>
</comment>
<dbReference type="Proteomes" id="UP000694580">
    <property type="component" value="Chromosome 1"/>
</dbReference>
<dbReference type="Ensembl" id="ENSDCDT00010000113.1">
    <property type="protein sequence ID" value="ENSDCDP00010000109.1"/>
    <property type="gene ID" value="ENSDCDG00010000056.1"/>
</dbReference>
<keyword evidence="5" id="KW-0342">GTP-binding</keyword>
<dbReference type="GO" id="GO:0005525">
    <property type="term" value="F:GTP binding"/>
    <property type="evidence" value="ECO:0007669"/>
    <property type="project" value="UniProtKB-KW"/>
</dbReference>
<dbReference type="Pfam" id="PF02841">
    <property type="entry name" value="GBP_C"/>
    <property type="match status" value="1"/>
</dbReference>
<dbReference type="InterPro" id="IPR027417">
    <property type="entry name" value="P-loop_NTPase"/>
</dbReference>
<feature type="region of interest" description="Disordered" evidence="7">
    <location>
        <begin position="578"/>
        <end position="600"/>
    </location>
</feature>
<keyword evidence="10" id="KW-1185">Reference proteome</keyword>
<dbReference type="FunFam" id="1.20.1000.10:FF:000001">
    <property type="entry name" value="Guanylate binding protein 1"/>
    <property type="match status" value="1"/>
</dbReference>
<evidence type="ECO:0000259" key="8">
    <source>
        <dbReference type="PROSITE" id="PS51715"/>
    </source>
</evidence>
<keyword evidence="3" id="KW-0378">Hydrolase</keyword>
<dbReference type="InterPro" id="IPR037684">
    <property type="entry name" value="GBP_C"/>
</dbReference>
<dbReference type="InterPro" id="IPR030386">
    <property type="entry name" value="G_GB1_RHD3_dom"/>
</dbReference>
<evidence type="ECO:0000256" key="4">
    <source>
        <dbReference type="ARBA" id="ARBA00022859"/>
    </source>
</evidence>
<name>A0AAY3ZUR9_9TELE</name>
<dbReference type="CDD" id="cd16269">
    <property type="entry name" value="GBP_C"/>
    <property type="match status" value="1"/>
</dbReference>
<feature type="compositionally biased region" description="Basic and acidic residues" evidence="7">
    <location>
        <begin position="533"/>
        <end position="546"/>
    </location>
</feature>
<evidence type="ECO:0000313" key="10">
    <source>
        <dbReference type="Proteomes" id="UP000694580"/>
    </source>
</evidence>
<keyword evidence="1" id="KW-0399">Innate immunity</keyword>
<dbReference type="GO" id="GO:0003924">
    <property type="term" value="F:GTPase activity"/>
    <property type="evidence" value="ECO:0007669"/>
    <property type="project" value="InterPro"/>
</dbReference>
<accession>A0AAY3ZUR9</accession>
<reference evidence="9" key="3">
    <citation type="submission" date="2025-09" db="UniProtKB">
        <authorList>
            <consortium name="Ensembl"/>
        </authorList>
    </citation>
    <scope>IDENTIFICATION</scope>
</reference>
<dbReference type="GeneTree" id="ENSGT00940000154265"/>